<dbReference type="SUPFAM" id="SSF103647">
    <property type="entry name" value="TSP type-3 repeat"/>
    <property type="match status" value="1"/>
</dbReference>
<dbReference type="Pfam" id="PF18884">
    <property type="entry name" value="TSP3_bac"/>
    <property type="match status" value="1"/>
</dbReference>
<keyword evidence="2" id="KW-0964">Secreted</keyword>
<comment type="subcellular location">
    <subcellularLocation>
        <location evidence="1">Secreted</location>
    </subcellularLocation>
</comment>
<dbReference type="InterPro" id="IPR028974">
    <property type="entry name" value="TSP_type-3_rpt"/>
</dbReference>
<evidence type="ECO:0000256" key="3">
    <source>
        <dbReference type="ARBA" id="ARBA00022729"/>
    </source>
</evidence>
<comment type="caution">
    <text evidence="5">The sequence shown here is derived from an EMBL/GenBank/DDBJ whole genome shotgun (WGS) entry which is preliminary data.</text>
</comment>
<sequence>MKSKYLYLVPLFLFIVLFSFGGSVIAADKDLLIDSVAFDPVQPVVGQTTKIIVKARYYGTNPLTINYGVDNVAFSHSDFWQIDSSNNGSSIKPASYNPLYSGAEFTYVFTGRFTGGGEKMLVFKIDGYNQLAEYNEYNNIINVNINVLQTGDLIKLTNDPAVYMIGDDGKKHLYVNAPTFWSYYRGSWGNLILDNKNVYIKIISQANFDEIDIGKNITMKPGAKLVKFQNSPRIYSVFGSAKLRYMSDQTVANLYGYNWGNKVITLQNGFESDYFLASQDFVDSDGDGLSDEDEFSIYRTNPYNVDTDHDGHRDGVEVINSYSPII</sequence>
<protein>
    <submittedName>
        <fullName evidence="5">Uncharacterized protein</fullName>
    </submittedName>
</protein>
<gene>
    <name evidence="5" type="ORF">COT80_03820</name>
</gene>
<evidence type="ECO:0000256" key="4">
    <source>
        <dbReference type="ARBA" id="ARBA00022837"/>
    </source>
</evidence>
<reference evidence="6" key="1">
    <citation type="submission" date="2017-09" db="EMBL/GenBank/DDBJ databases">
        <title>Depth-based differentiation of microbial function through sediment-hosted aquifers and enrichment of novel symbionts in the deep terrestrial subsurface.</title>
        <authorList>
            <person name="Probst A.J."/>
            <person name="Ladd B."/>
            <person name="Jarett J.K."/>
            <person name="Geller-Mcgrath D.E."/>
            <person name="Sieber C.M.K."/>
            <person name="Emerson J.B."/>
            <person name="Anantharaman K."/>
            <person name="Thomas B.C."/>
            <person name="Malmstrom R."/>
            <person name="Stieglmeier M."/>
            <person name="Klingl A."/>
            <person name="Woyke T."/>
            <person name="Ryan C.M."/>
            <person name="Banfield J.F."/>
        </authorList>
    </citation>
    <scope>NUCLEOTIDE SEQUENCE [LARGE SCALE GENOMIC DNA]</scope>
</reference>
<evidence type="ECO:0000256" key="1">
    <source>
        <dbReference type="ARBA" id="ARBA00004613"/>
    </source>
</evidence>
<evidence type="ECO:0000256" key="2">
    <source>
        <dbReference type="ARBA" id="ARBA00022525"/>
    </source>
</evidence>
<dbReference type="AlphaFoldDB" id="A0A2H0W3D1"/>
<dbReference type="Gene3D" id="2.60.40.10">
    <property type="entry name" value="Immunoglobulins"/>
    <property type="match status" value="1"/>
</dbReference>
<accession>A0A2H0W3D1</accession>
<dbReference type="InterPro" id="IPR013783">
    <property type="entry name" value="Ig-like_fold"/>
</dbReference>
<evidence type="ECO:0000313" key="5">
    <source>
        <dbReference type="EMBL" id="PIS05868.1"/>
    </source>
</evidence>
<dbReference type="Proteomes" id="UP000229056">
    <property type="component" value="Unassembled WGS sequence"/>
</dbReference>
<evidence type="ECO:0000313" key="6">
    <source>
        <dbReference type="Proteomes" id="UP000229056"/>
    </source>
</evidence>
<organism evidence="5 6">
    <name type="scientific">Candidatus Buchananbacteria bacterium CG10_big_fil_rev_8_21_14_0_10_33_19</name>
    <dbReference type="NCBI Taxonomy" id="1974525"/>
    <lineage>
        <taxon>Bacteria</taxon>
        <taxon>Candidatus Buchananiibacteriota</taxon>
    </lineage>
</organism>
<dbReference type="InterPro" id="IPR059100">
    <property type="entry name" value="TSP3_bac"/>
</dbReference>
<proteinExistence type="predicted"/>
<name>A0A2H0W3D1_9BACT</name>
<keyword evidence="4" id="KW-0106">Calcium</keyword>
<dbReference type="EMBL" id="PEZY01000012">
    <property type="protein sequence ID" value="PIS05868.1"/>
    <property type="molecule type" value="Genomic_DNA"/>
</dbReference>
<dbReference type="GO" id="GO:0005509">
    <property type="term" value="F:calcium ion binding"/>
    <property type="evidence" value="ECO:0007669"/>
    <property type="project" value="InterPro"/>
</dbReference>
<keyword evidence="3" id="KW-0732">Signal</keyword>